<accession>A0ABD1CHF4</accession>
<keyword evidence="1" id="KW-0812">Transmembrane</keyword>
<sequence length="100" mass="11584">MNKQIIHLGKICIRQTNSMFKTTIAIYRTSQLVPMFLRILIVQAISIITMNKTINRMSLLVQTLLRNLNTMLQANFQILMVVVTGFFIRNFLDVTVNHSE</sequence>
<dbReference type="AlphaFoldDB" id="A0ABD1CHF4"/>
<feature type="transmembrane region" description="Helical" evidence="1">
    <location>
        <begin position="35"/>
        <end position="54"/>
    </location>
</feature>
<dbReference type="EMBL" id="JBEHCU010012163">
    <property type="protein sequence ID" value="KAL1375830.1"/>
    <property type="molecule type" value="Genomic_DNA"/>
</dbReference>
<feature type="transmembrane region" description="Helical" evidence="1">
    <location>
        <begin position="74"/>
        <end position="92"/>
    </location>
</feature>
<name>A0ABD1CHF4_CULPP</name>
<keyword evidence="1" id="KW-0472">Membrane</keyword>
<protein>
    <recommendedName>
        <fullName evidence="4">Transmembrane protein</fullName>
    </recommendedName>
</protein>
<keyword evidence="1" id="KW-1133">Transmembrane helix</keyword>
<proteinExistence type="predicted"/>
<evidence type="ECO:0008006" key="4">
    <source>
        <dbReference type="Google" id="ProtNLM"/>
    </source>
</evidence>
<dbReference type="Proteomes" id="UP001562425">
    <property type="component" value="Unassembled WGS sequence"/>
</dbReference>
<keyword evidence="3" id="KW-1185">Reference proteome</keyword>
<evidence type="ECO:0000313" key="2">
    <source>
        <dbReference type="EMBL" id="KAL1375830.1"/>
    </source>
</evidence>
<evidence type="ECO:0000313" key="3">
    <source>
        <dbReference type="Proteomes" id="UP001562425"/>
    </source>
</evidence>
<reference evidence="2 3" key="1">
    <citation type="submission" date="2024-05" db="EMBL/GenBank/DDBJ databases">
        <title>Culex pipiens pipiens assembly and annotation.</title>
        <authorList>
            <person name="Alout H."/>
            <person name="Durand T."/>
        </authorList>
    </citation>
    <scope>NUCLEOTIDE SEQUENCE [LARGE SCALE GENOMIC DNA]</scope>
    <source>
        <strain evidence="2">HA-2024</strain>
        <tissue evidence="2">Whole body</tissue>
    </source>
</reference>
<evidence type="ECO:0000256" key="1">
    <source>
        <dbReference type="SAM" id="Phobius"/>
    </source>
</evidence>
<gene>
    <name evidence="2" type="ORF">pipiens_017250</name>
</gene>
<comment type="caution">
    <text evidence="2">The sequence shown here is derived from an EMBL/GenBank/DDBJ whole genome shotgun (WGS) entry which is preliminary data.</text>
</comment>
<organism evidence="2 3">
    <name type="scientific">Culex pipiens pipiens</name>
    <name type="common">Northern house mosquito</name>
    <dbReference type="NCBI Taxonomy" id="38569"/>
    <lineage>
        <taxon>Eukaryota</taxon>
        <taxon>Metazoa</taxon>
        <taxon>Ecdysozoa</taxon>
        <taxon>Arthropoda</taxon>
        <taxon>Hexapoda</taxon>
        <taxon>Insecta</taxon>
        <taxon>Pterygota</taxon>
        <taxon>Neoptera</taxon>
        <taxon>Endopterygota</taxon>
        <taxon>Diptera</taxon>
        <taxon>Nematocera</taxon>
        <taxon>Culicoidea</taxon>
        <taxon>Culicidae</taxon>
        <taxon>Culicinae</taxon>
        <taxon>Culicini</taxon>
        <taxon>Culex</taxon>
        <taxon>Culex</taxon>
    </lineage>
</organism>